<dbReference type="RefSeq" id="WP_344121304.1">
    <property type="nucleotide sequence ID" value="NZ_BAAABW010000026.1"/>
</dbReference>
<name>A0ABN0XLR8_9ACTN</name>
<evidence type="ECO:0000313" key="3">
    <source>
        <dbReference type="Proteomes" id="UP001500063"/>
    </source>
</evidence>
<evidence type="ECO:0000313" key="2">
    <source>
        <dbReference type="EMBL" id="GAA0367094.1"/>
    </source>
</evidence>
<organism evidence="2 3">
    <name type="scientific">Streptomyces blastmyceticus</name>
    <dbReference type="NCBI Taxonomy" id="68180"/>
    <lineage>
        <taxon>Bacteria</taxon>
        <taxon>Bacillati</taxon>
        <taxon>Actinomycetota</taxon>
        <taxon>Actinomycetes</taxon>
        <taxon>Kitasatosporales</taxon>
        <taxon>Streptomycetaceae</taxon>
        <taxon>Streptomyces</taxon>
    </lineage>
</organism>
<sequence>MSTGSREALPGDALLNPLSIPDDSRIPGAAPSGGEADYERYFHISRDAPDLAAWTRGCLELQAAVLDDLPRTGLDEEERAAILTGLLLASHATLLSWTRTAPGVTHPGTCAEPSAPMTAVPADGQVDALRRWKLGHQLFHLLLTVMNTTLDEIVAAARDYRWPSLVSGMERLRALYEAATAAMTYASDFPSSVYRTEIRPTMEPPFVAPGFSGVFNREHHVMVDRLRTLGRALQNLPPESDAIDAIRRVEASLRAAQRRNRRNHVKICERCVPEGSSLRRQHLVREEGRNTST</sequence>
<reference evidence="2 3" key="1">
    <citation type="journal article" date="2019" name="Int. J. Syst. Evol. Microbiol.">
        <title>The Global Catalogue of Microorganisms (GCM) 10K type strain sequencing project: providing services to taxonomists for standard genome sequencing and annotation.</title>
        <authorList>
            <consortium name="The Broad Institute Genomics Platform"/>
            <consortium name="The Broad Institute Genome Sequencing Center for Infectious Disease"/>
            <person name="Wu L."/>
            <person name="Ma J."/>
        </authorList>
    </citation>
    <scope>NUCLEOTIDE SEQUENCE [LARGE SCALE GENOMIC DNA]</scope>
    <source>
        <strain evidence="2 3">JCM 4565</strain>
    </source>
</reference>
<gene>
    <name evidence="2" type="ORF">GCM10010319_51280</name>
</gene>
<protein>
    <submittedName>
        <fullName evidence="2">Uncharacterized protein</fullName>
    </submittedName>
</protein>
<evidence type="ECO:0000256" key="1">
    <source>
        <dbReference type="SAM" id="MobiDB-lite"/>
    </source>
</evidence>
<accession>A0ABN0XLR8</accession>
<proteinExistence type="predicted"/>
<feature type="region of interest" description="Disordered" evidence="1">
    <location>
        <begin position="1"/>
        <end position="32"/>
    </location>
</feature>
<dbReference type="Proteomes" id="UP001500063">
    <property type="component" value="Unassembled WGS sequence"/>
</dbReference>
<keyword evidence="3" id="KW-1185">Reference proteome</keyword>
<comment type="caution">
    <text evidence="2">The sequence shown here is derived from an EMBL/GenBank/DDBJ whole genome shotgun (WGS) entry which is preliminary data.</text>
</comment>
<dbReference type="EMBL" id="BAAABW010000026">
    <property type="protein sequence ID" value="GAA0367094.1"/>
    <property type="molecule type" value="Genomic_DNA"/>
</dbReference>